<keyword evidence="2" id="KW-1185">Reference proteome</keyword>
<organism evidence="1 2">
    <name type="scientific">Quercus suber</name>
    <name type="common">Cork oak</name>
    <dbReference type="NCBI Taxonomy" id="58331"/>
    <lineage>
        <taxon>Eukaryota</taxon>
        <taxon>Viridiplantae</taxon>
        <taxon>Streptophyta</taxon>
        <taxon>Embryophyta</taxon>
        <taxon>Tracheophyta</taxon>
        <taxon>Spermatophyta</taxon>
        <taxon>Magnoliopsida</taxon>
        <taxon>eudicotyledons</taxon>
        <taxon>Gunneridae</taxon>
        <taxon>Pentapetalae</taxon>
        <taxon>rosids</taxon>
        <taxon>fabids</taxon>
        <taxon>Fagales</taxon>
        <taxon>Fagaceae</taxon>
        <taxon>Quercus</taxon>
    </lineage>
</organism>
<reference evidence="1 2" key="1">
    <citation type="journal article" date="2018" name="Sci. Data">
        <title>The draft genome sequence of cork oak.</title>
        <authorList>
            <person name="Ramos A.M."/>
            <person name="Usie A."/>
            <person name="Barbosa P."/>
            <person name="Barros P.M."/>
            <person name="Capote T."/>
            <person name="Chaves I."/>
            <person name="Simoes F."/>
            <person name="Abreu I."/>
            <person name="Carrasquinho I."/>
            <person name="Faro C."/>
            <person name="Guimaraes J.B."/>
            <person name="Mendonca D."/>
            <person name="Nobrega F."/>
            <person name="Rodrigues L."/>
            <person name="Saibo N.J.M."/>
            <person name="Varela M.C."/>
            <person name="Egas C."/>
            <person name="Matos J."/>
            <person name="Miguel C.M."/>
            <person name="Oliveira M.M."/>
            <person name="Ricardo C.P."/>
            <person name="Goncalves S."/>
        </authorList>
    </citation>
    <scope>NUCLEOTIDE SEQUENCE [LARGE SCALE GENOMIC DNA]</scope>
    <source>
        <strain evidence="2">cv. HL8</strain>
    </source>
</reference>
<accession>A0AAW0JUJ0</accession>
<protein>
    <submittedName>
        <fullName evidence="1">Uncharacterized protein</fullName>
    </submittedName>
</protein>
<comment type="caution">
    <text evidence="1">The sequence shown here is derived from an EMBL/GenBank/DDBJ whole genome shotgun (WGS) entry which is preliminary data.</text>
</comment>
<evidence type="ECO:0000313" key="2">
    <source>
        <dbReference type="Proteomes" id="UP000237347"/>
    </source>
</evidence>
<evidence type="ECO:0000313" key="1">
    <source>
        <dbReference type="EMBL" id="KAK7830688.1"/>
    </source>
</evidence>
<sequence>MMTRVLKVVSELRDGGKILAGNSSYGVSVYAKSVFLLTQPSWPTPFRCSFAATQKQKLLMISELEDYSYAFTWFMIHQFHGLVQRAEEGIENGRPTMKYGATEVLNYTGTDFD</sequence>
<dbReference type="EMBL" id="PKMF04000458">
    <property type="protein sequence ID" value="KAK7830688.1"/>
    <property type="molecule type" value="Genomic_DNA"/>
</dbReference>
<dbReference type="Proteomes" id="UP000237347">
    <property type="component" value="Unassembled WGS sequence"/>
</dbReference>
<name>A0AAW0JUJ0_QUESU</name>
<proteinExistence type="predicted"/>
<dbReference type="AlphaFoldDB" id="A0AAW0JUJ0"/>
<gene>
    <name evidence="1" type="ORF">CFP56_028049</name>
</gene>